<name>A0ABT3PSB2_9BACT</name>
<dbReference type="Pfam" id="PF14559">
    <property type="entry name" value="TPR_19"/>
    <property type="match status" value="1"/>
</dbReference>
<evidence type="ECO:0008006" key="7">
    <source>
        <dbReference type="Google" id="ProtNLM"/>
    </source>
</evidence>
<dbReference type="RefSeq" id="WP_265767527.1">
    <property type="nucleotide sequence ID" value="NZ_JAGGJA010000016.1"/>
</dbReference>
<organism evidence="5 6">
    <name type="scientific">Fodinibius salsisoli</name>
    <dbReference type="NCBI Taxonomy" id="2820877"/>
    <lineage>
        <taxon>Bacteria</taxon>
        <taxon>Pseudomonadati</taxon>
        <taxon>Balneolota</taxon>
        <taxon>Balneolia</taxon>
        <taxon>Balneolales</taxon>
        <taxon>Balneolaceae</taxon>
        <taxon>Fodinibius</taxon>
    </lineage>
</organism>
<dbReference type="SUPFAM" id="SSF48452">
    <property type="entry name" value="TPR-like"/>
    <property type="match status" value="2"/>
</dbReference>
<gene>
    <name evidence="5" type="ORF">J6I44_17810</name>
</gene>
<dbReference type="PROSITE" id="PS50005">
    <property type="entry name" value="TPR"/>
    <property type="match status" value="1"/>
</dbReference>
<keyword evidence="2 3" id="KW-0802">TPR repeat</keyword>
<dbReference type="InterPro" id="IPR051685">
    <property type="entry name" value="Ycf3/AcsC/BcsC/TPR_MFPF"/>
</dbReference>
<keyword evidence="6" id="KW-1185">Reference proteome</keyword>
<accession>A0ABT3PSB2</accession>
<dbReference type="PANTHER" id="PTHR44943:SF8">
    <property type="entry name" value="TPR REPEAT-CONTAINING PROTEIN MJ0263"/>
    <property type="match status" value="1"/>
</dbReference>
<keyword evidence="1" id="KW-0677">Repeat</keyword>
<dbReference type="InterPro" id="IPR011990">
    <property type="entry name" value="TPR-like_helical_dom_sf"/>
</dbReference>
<evidence type="ECO:0000256" key="1">
    <source>
        <dbReference type="ARBA" id="ARBA00022737"/>
    </source>
</evidence>
<comment type="caution">
    <text evidence="5">The sequence shown here is derived from an EMBL/GenBank/DDBJ whole genome shotgun (WGS) entry which is preliminary data.</text>
</comment>
<dbReference type="Gene3D" id="1.25.40.10">
    <property type="entry name" value="Tetratricopeptide repeat domain"/>
    <property type="match status" value="2"/>
</dbReference>
<sequence>MKSSDKEQQSDRSKTLQEIEKQIKSIDFDRDTGQFVTLLGRYRQISREINLAQEGQKPPLKQAVERHEGKDIQTPGQLVARFTEIYQQLETRYDLSYWKSAIKNARENTTSQPGAYCMPIIEFLSGHSLLKSEVFALLKRSFPFVALFRSPEWEDLKANNEKNYPFLESIVDRGNFELDLLIDAIPIYQYEPQKLDFILPTILHATGLQRNGRNKEAFQAIAQIEPENMPLVGWQRLLQILYQSAVLQENEKAKELFVTTMGDAVQRFPNDEELLYLQRAFLFETRPAVENKADLISMIKEHPLQLKLLFLLGKCCLDLKEFNAGHVIFKKLSEINPTNLEYAAYVTLSLNGILSRSVKGHAKEEGPKAYYKRMLQQLELDIFDLVEVPKEHIDDPDIKALKIYAHSASRAQYNGSHEPGDLPETLHNALSLATNKEVRVFLIDKLMVHYPNLDDLLEAKEMVLRFYKEFPDAHPTVFAMAGIYMAENNYEQALSFYEKARDLNPQNIYACQGVARAALHLQQYDKSIEASRIFQHERRYDRAGFYCMGKSYFDMGEYDKAYTNFKWMVQLIRPQPSAHDQYVFMASLGKHVAQLDKKAQKSLFWKREIEEALQLFDSLKKEGLGDSKQGRWAVFHAAKLCEHIAKFEKGLEYLNLVIDMWRSAGIYNLGDAATLKTRFLMMLLRMDEAKDFLQNYISYLEREQIDQEYLKTCQSLMAELEQQYVEEDDEYMKELRALVLNAATEPHRWRPEFVELMRKAMMAQAHPQMVFIGERYFQQYGTQPDEDDIFMSFWTAKAYKEFERWENAKPHFQNCLDLGAYYPKKYYNLITMAGNYLRNNA</sequence>
<reference evidence="5 6" key="1">
    <citation type="submission" date="2021-03" db="EMBL/GenBank/DDBJ databases">
        <title>Aliifodinibius sp. nov., a new bacterium isolated from saline soil.</title>
        <authorList>
            <person name="Galisteo C."/>
            <person name="De La Haba R."/>
            <person name="Sanchez-Porro C."/>
            <person name="Ventosa A."/>
        </authorList>
    </citation>
    <scope>NUCLEOTIDE SEQUENCE [LARGE SCALE GENOMIC DNA]</scope>
    <source>
        <strain evidence="5 6">1BSP15-2V2</strain>
    </source>
</reference>
<protein>
    <recommendedName>
        <fullName evidence="7">Tetratricopeptide repeat-containing protein</fullName>
    </recommendedName>
</protein>
<evidence type="ECO:0000256" key="4">
    <source>
        <dbReference type="SAM" id="Coils"/>
    </source>
</evidence>
<evidence type="ECO:0000313" key="5">
    <source>
        <dbReference type="EMBL" id="MCW9708720.1"/>
    </source>
</evidence>
<keyword evidence="4" id="KW-0175">Coiled coil</keyword>
<proteinExistence type="predicted"/>
<evidence type="ECO:0000256" key="3">
    <source>
        <dbReference type="PROSITE-ProRule" id="PRU00339"/>
    </source>
</evidence>
<dbReference type="Proteomes" id="UP001207918">
    <property type="component" value="Unassembled WGS sequence"/>
</dbReference>
<dbReference type="InterPro" id="IPR019734">
    <property type="entry name" value="TPR_rpt"/>
</dbReference>
<evidence type="ECO:0000256" key="2">
    <source>
        <dbReference type="ARBA" id="ARBA00022803"/>
    </source>
</evidence>
<dbReference type="PANTHER" id="PTHR44943">
    <property type="entry name" value="CELLULOSE SYNTHASE OPERON PROTEIN C"/>
    <property type="match status" value="1"/>
</dbReference>
<feature type="repeat" description="TPR" evidence="3">
    <location>
        <begin position="474"/>
        <end position="507"/>
    </location>
</feature>
<dbReference type="SMART" id="SM00028">
    <property type="entry name" value="TPR"/>
    <property type="match status" value="3"/>
</dbReference>
<evidence type="ECO:0000313" key="6">
    <source>
        <dbReference type="Proteomes" id="UP001207918"/>
    </source>
</evidence>
<dbReference type="EMBL" id="JAGGJA010000016">
    <property type="protein sequence ID" value="MCW9708720.1"/>
    <property type="molecule type" value="Genomic_DNA"/>
</dbReference>
<feature type="coiled-coil region" evidence="4">
    <location>
        <begin position="710"/>
        <end position="737"/>
    </location>
</feature>